<dbReference type="GeneID" id="111182826"/>
<gene>
    <name evidence="4" type="primary">SMIM6</name>
</gene>
<keyword evidence="2" id="KW-1133">Transmembrane helix</keyword>
<evidence type="ECO:0000313" key="3">
    <source>
        <dbReference type="Proteomes" id="UP000248483"/>
    </source>
</evidence>
<evidence type="ECO:0000256" key="1">
    <source>
        <dbReference type="SAM" id="MobiDB-lite"/>
    </source>
</evidence>
<feature type="transmembrane region" description="Helical" evidence="2">
    <location>
        <begin position="71"/>
        <end position="97"/>
    </location>
</feature>
<feature type="region of interest" description="Disordered" evidence="1">
    <location>
        <begin position="1"/>
        <end position="25"/>
    </location>
</feature>
<dbReference type="RefSeq" id="XP_030617991.1">
    <property type="nucleotide sequence ID" value="XM_030762131.1"/>
</dbReference>
<keyword evidence="3" id="KW-1185">Reference proteome</keyword>
<accession>A0A7F8K5E5</accession>
<dbReference type="InParanoid" id="A0A7F8K5E5"/>
<name>A0A7F8K5E5_DELLE</name>
<keyword evidence="2" id="KW-0812">Transmembrane</keyword>
<evidence type="ECO:0000256" key="2">
    <source>
        <dbReference type="SAM" id="Phobius"/>
    </source>
</evidence>
<organism evidence="3 4">
    <name type="scientific">Delphinapterus leucas</name>
    <name type="common">Beluga whale</name>
    <dbReference type="NCBI Taxonomy" id="9749"/>
    <lineage>
        <taxon>Eukaryota</taxon>
        <taxon>Metazoa</taxon>
        <taxon>Chordata</taxon>
        <taxon>Craniata</taxon>
        <taxon>Vertebrata</taxon>
        <taxon>Euteleostomi</taxon>
        <taxon>Mammalia</taxon>
        <taxon>Eutheria</taxon>
        <taxon>Laurasiatheria</taxon>
        <taxon>Artiodactyla</taxon>
        <taxon>Whippomorpha</taxon>
        <taxon>Cetacea</taxon>
        <taxon>Odontoceti</taxon>
        <taxon>Monodontidae</taxon>
        <taxon>Delphinapterus</taxon>
    </lineage>
</organism>
<protein>
    <submittedName>
        <fullName evidence="4">Small integral membrane protein 6 isoform X1</fullName>
    </submittedName>
</protein>
<dbReference type="AlphaFoldDB" id="A0A7F8K5E5"/>
<proteinExistence type="predicted"/>
<dbReference type="CTD" id="100130933"/>
<dbReference type="FunCoup" id="A0A7F8K5E5">
    <property type="interactions" value="31"/>
</dbReference>
<evidence type="ECO:0000313" key="4">
    <source>
        <dbReference type="RefSeq" id="XP_030617991.1"/>
    </source>
</evidence>
<keyword evidence="2" id="KW-0472">Membrane</keyword>
<sequence>MPASYRGGRRSLRSHQRVKLGAGSSTWDRALEKPLHSGPLSPLFQVHMDRLLAKRTWKDEFWQNPFDQGGLVVICLFIITVLFLILFAIVFGLLPALDRVNEYEES</sequence>
<reference evidence="4" key="1">
    <citation type="submission" date="2025-08" db="UniProtKB">
        <authorList>
            <consortium name="RefSeq"/>
        </authorList>
    </citation>
    <scope>IDENTIFICATION</scope>
    <source>
        <tissue evidence="4">Blood</tissue>
    </source>
</reference>
<feature type="compositionally biased region" description="Basic residues" evidence="1">
    <location>
        <begin position="7"/>
        <end position="18"/>
    </location>
</feature>
<dbReference type="Proteomes" id="UP000248483">
    <property type="component" value="Unplaced"/>
</dbReference>